<evidence type="ECO:0000256" key="1">
    <source>
        <dbReference type="SAM" id="MobiDB-lite"/>
    </source>
</evidence>
<dbReference type="EMBL" id="CABVLI010000043">
    <property type="protein sequence ID" value="VVT24702.1"/>
    <property type="molecule type" value="Genomic_DNA"/>
</dbReference>
<dbReference type="Proteomes" id="UP000326857">
    <property type="component" value="Unassembled WGS sequence"/>
</dbReference>
<feature type="region of interest" description="Disordered" evidence="1">
    <location>
        <begin position="35"/>
        <end position="57"/>
    </location>
</feature>
<evidence type="ECO:0000313" key="3">
    <source>
        <dbReference type="Proteomes" id="UP000326857"/>
    </source>
</evidence>
<accession>A0A5E7ZZS3</accession>
<sequence>MKGTISWVATPAEAGVQLGDVADEGRCDVTLCFPTGPRPSPGGRQLGGMKGAQFPAR</sequence>
<proteinExistence type="predicted"/>
<organism evidence="2 3">
    <name type="scientific">Sphingomonas aurantiaca</name>
    <dbReference type="NCBI Taxonomy" id="185949"/>
    <lineage>
        <taxon>Bacteria</taxon>
        <taxon>Pseudomonadati</taxon>
        <taxon>Pseudomonadota</taxon>
        <taxon>Alphaproteobacteria</taxon>
        <taxon>Sphingomonadales</taxon>
        <taxon>Sphingomonadaceae</taxon>
        <taxon>Sphingomonas</taxon>
    </lineage>
</organism>
<dbReference type="AlphaFoldDB" id="A0A5E7ZZS3"/>
<protein>
    <submittedName>
        <fullName evidence="2">Uncharacterized protein</fullName>
    </submittedName>
</protein>
<gene>
    <name evidence="2" type="ORF">SPHINGO391_480141</name>
</gene>
<reference evidence="2 3" key="1">
    <citation type="submission" date="2019-09" db="EMBL/GenBank/DDBJ databases">
        <authorList>
            <person name="Dittami M. S."/>
        </authorList>
    </citation>
    <scope>NUCLEOTIDE SEQUENCE [LARGE SCALE GENOMIC DNA]</scope>
    <source>
        <strain evidence="2">SPHINGO391</strain>
    </source>
</reference>
<name>A0A5E7ZZS3_9SPHN</name>
<evidence type="ECO:0000313" key="2">
    <source>
        <dbReference type="EMBL" id="VVT24702.1"/>
    </source>
</evidence>